<evidence type="ECO:0000256" key="2">
    <source>
        <dbReference type="PIRSR" id="PIRSR640198-2"/>
    </source>
</evidence>
<dbReference type="InterPro" id="IPR036597">
    <property type="entry name" value="Fido-like_dom_sf"/>
</dbReference>
<dbReference type="RefSeq" id="WP_175193988.1">
    <property type="nucleotide sequence ID" value="NZ_CADIKL010000001.1"/>
</dbReference>
<dbReference type="GO" id="GO:0005524">
    <property type="term" value="F:ATP binding"/>
    <property type="evidence" value="ECO:0007669"/>
    <property type="project" value="UniProtKB-KW"/>
</dbReference>
<name>A0A6J5FBE3_9BURK</name>
<dbReference type="PROSITE" id="PS51459">
    <property type="entry name" value="FIDO"/>
    <property type="match status" value="1"/>
</dbReference>
<dbReference type="AlphaFoldDB" id="A0A6J5FBE3"/>
<dbReference type="PANTHER" id="PTHR13504:SF38">
    <property type="entry name" value="FIDO DOMAIN-CONTAINING PROTEIN"/>
    <property type="match status" value="1"/>
</dbReference>
<organism evidence="4 5">
    <name type="scientific">Paraburkholderia caffeinitolerans</name>
    <dbReference type="NCBI Taxonomy" id="1723730"/>
    <lineage>
        <taxon>Bacteria</taxon>
        <taxon>Pseudomonadati</taxon>
        <taxon>Pseudomonadota</taxon>
        <taxon>Betaproteobacteria</taxon>
        <taxon>Burkholderiales</taxon>
        <taxon>Burkholderiaceae</taxon>
        <taxon>Paraburkholderia</taxon>
    </lineage>
</organism>
<dbReference type="EMBL" id="CADIKL010000001">
    <property type="protein sequence ID" value="CAB3775971.1"/>
    <property type="molecule type" value="Genomic_DNA"/>
</dbReference>
<evidence type="ECO:0000256" key="1">
    <source>
        <dbReference type="PIRSR" id="PIRSR640198-1"/>
    </source>
</evidence>
<dbReference type="Gene3D" id="1.10.3290.10">
    <property type="entry name" value="Fido-like domain"/>
    <property type="match status" value="1"/>
</dbReference>
<dbReference type="InterPro" id="IPR040198">
    <property type="entry name" value="Fido_containing"/>
</dbReference>
<evidence type="ECO:0000313" key="5">
    <source>
        <dbReference type="Proteomes" id="UP000494119"/>
    </source>
</evidence>
<dbReference type="Proteomes" id="UP000494119">
    <property type="component" value="Unassembled WGS sequence"/>
</dbReference>
<keyword evidence="2" id="KW-0547">Nucleotide-binding</keyword>
<keyword evidence="2" id="KW-0067">ATP-binding</keyword>
<dbReference type="SUPFAM" id="SSF140931">
    <property type="entry name" value="Fic-like"/>
    <property type="match status" value="1"/>
</dbReference>
<evidence type="ECO:0000313" key="4">
    <source>
        <dbReference type="EMBL" id="CAB3775971.1"/>
    </source>
</evidence>
<feature type="active site" evidence="1">
    <location>
        <position position="323"/>
    </location>
</feature>
<accession>A0A6J5FBE3</accession>
<dbReference type="InterPro" id="IPR003812">
    <property type="entry name" value="Fido"/>
</dbReference>
<reference evidence="4 5" key="1">
    <citation type="submission" date="2020-04" db="EMBL/GenBank/DDBJ databases">
        <authorList>
            <person name="De Canck E."/>
        </authorList>
    </citation>
    <scope>NUCLEOTIDE SEQUENCE [LARGE SCALE GENOMIC DNA]</scope>
    <source>
        <strain evidence="4 5">LMG 28688</strain>
    </source>
</reference>
<gene>
    <name evidence="4" type="ORF">LMG28688_00140</name>
</gene>
<evidence type="ECO:0000259" key="3">
    <source>
        <dbReference type="PROSITE" id="PS51459"/>
    </source>
</evidence>
<proteinExistence type="predicted"/>
<feature type="binding site" evidence="2">
    <location>
        <begin position="327"/>
        <end position="334"/>
    </location>
    <ligand>
        <name>ATP</name>
        <dbReference type="ChEBI" id="CHEBI:30616"/>
    </ligand>
</feature>
<keyword evidence="5" id="KW-1185">Reference proteome</keyword>
<sequence length="524" mass="59478">MSDDWVGYRWLAERYNAHPVQPQPVESEIGATRRTIQHNGTVREAYTAAMRPADTLPAHLTFALKHEGVFLEPLARLFNAIPEAEIRDWVLAERTGQYARRVGFLYEWLMGRQLAGVPAVANGGYVDALDPRAYLVSTSARNNSRWRVRDNLPGHREFCVTVRRTDLVRKAETYDCAAQLDALQAEYGVDVLRRSAVWLTFKESRASFQIEHESDKRDRIKRFAAVMETRMGTYANPLDIAALTELQREIIGERTTLKHFGLRQSPVFVGATDHFLNVIHYIAPRWEDVGGMLDGLDAFLARTTGASTIARAAVVSFGFVYIHPLADGNGRVHRFLINDILRRDNAVPRPFVLPVSSAITSKPQHLAAYDQVLEVLSRPLMQRYEEYARFEAHREFGDGVKSNFTFGAYDDAAFTWRYPDLTAHVEYLAELIDRTILTEMRQEAELIRNWDRARSSVKELLDGPNLDIDRIIRSIRDNHWSVSGKLSKEFPIIQEANLGEAIVHAVREAFDATDAPLPSSDARS</sequence>
<dbReference type="Pfam" id="PF02661">
    <property type="entry name" value="Fic"/>
    <property type="match status" value="1"/>
</dbReference>
<dbReference type="PANTHER" id="PTHR13504">
    <property type="entry name" value="FIDO DOMAIN-CONTAINING PROTEIN DDB_G0283145"/>
    <property type="match status" value="1"/>
</dbReference>
<feature type="domain" description="Fido" evidence="3">
    <location>
        <begin position="238"/>
        <end position="393"/>
    </location>
</feature>
<protein>
    <recommendedName>
        <fullName evidence="3">Fido domain-containing protein</fullName>
    </recommendedName>
</protein>